<dbReference type="PANTHER" id="PTHR43423">
    <property type="entry name" value="ABC TRANSPORTER I FAMILY MEMBER 17"/>
    <property type="match status" value="1"/>
</dbReference>
<keyword evidence="4" id="KW-0547">Nucleotide-binding</keyword>
<dbReference type="Gene3D" id="3.40.50.300">
    <property type="entry name" value="P-loop containing nucleotide triphosphate hydrolases"/>
    <property type="match status" value="1"/>
</dbReference>
<evidence type="ECO:0000313" key="7">
    <source>
        <dbReference type="EMBL" id="EHI68784.1"/>
    </source>
</evidence>
<keyword evidence="5 7" id="KW-0067">ATP-binding</keyword>
<dbReference type="InterPro" id="IPR015856">
    <property type="entry name" value="ABC_transpr_CbiO/EcfA_su"/>
</dbReference>
<dbReference type="GO" id="GO:0005886">
    <property type="term" value="C:plasma membrane"/>
    <property type="evidence" value="ECO:0007669"/>
    <property type="project" value="UniProtKB-SubCell"/>
</dbReference>
<comment type="caution">
    <text evidence="7">The sequence shown here is derived from an EMBL/GenBank/DDBJ whole genome shotgun (WGS) entry which is preliminary data.</text>
</comment>
<dbReference type="InterPro" id="IPR003593">
    <property type="entry name" value="AAA+_ATPase"/>
</dbReference>
<dbReference type="EMBL" id="AEUX02000008">
    <property type="protein sequence ID" value="EHI68784.1"/>
    <property type="molecule type" value="Genomic_DNA"/>
</dbReference>
<evidence type="ECO:0000259" key="6">
    <source>
        <dbReference type="PROSITE" id="PS50893"/>
    </source>
</evidence>
<dbReference type="GO" id="GO:0022857">
    <property type="term" value="F:transmembrane transporter activity"/>
    <property type="evidence" value="ECO:0007669"/>
    <property type="project" value="UniProtKB-ARBA"/>
</dbReference>
<keyword evidence="3" id="KW-0592">Phosphate transport</keyword>
<protein>
    <submittedName>
        <fullName evidence="7">ABC transporter, ATP-binding protein</fullName>
    </submittedName>
</protein>
<dbReference type="eggNOG" id="COG4619">
    <property type="taxonomic scope" value="Bacteria"/>
</dbReference>
<dbReference type="Pfam" id="PF00005">
    <property type="entry name" value="ABC_tran"/>
    <property type="match status" value="1"/>
</dbReference>
<evidence type="ECO:0000256" key="1">
    <source>
        <dbReference type="ARBA" id="ARBA00004202"/>
    </source>
</evidence>
<evidence type="ECO:0000256" key="3">
    <source>
        <dbReference type="ARBA" id="ARBA00022592"/>
    </source>
</evidence>
<sequence length="182" mass="20973">MVIITFDRVTYADHDKKILEDIQFEVEKGDFLSIVGPSGSGKSTLLRLASQLISPTSGNIYFHQKNMKEMDPIMIRQKISYGFQSPQLFGKTVRDDMAFPYHIRKIESDSKRISFLFDLFQMDRTYLDKEITKLSGGEKQRIALIRQLLFEPEIILLDEVTSALDAENTKLVENILSQFNQT</sequence>
<organism evidence="7 8">
    <name type="scientific">Streptococcus ictaluri 707-05</name>
    <dbReference type="NCBI Taxonomy" id="764299"/>
    <lineage>
        <taxon>Bacteria</taxon>
        <taxon>Bacillati</taxon>
        <taxon>Bacillota</taxon>
        <taxon>Bacilli</taxon>
        <taxon>Lactobacillales</taxon>
        <taxon>Streptococcaceae</taxon>
        <taxon>Streptococcus</taxon>
    </lineage>
</organism>
<gene>
    <name evidence="7" type="ORF">STRIC_0538</name>
</gene>
<dbReference type="SUPFAM" id="SSF52540">
    <property type="entry name" value="P-loop containing nucleoside triphosphate hydrolases"/>
    <property type="match status" value="1"/>
</dbReference>
<dbReference type="PANTHER" id="PTHR43423:SF1">
    <property type="entry name" value="ABC TRANSPORTER I FAMILY MEMBER 17"/>
    <property type="match status" value="1"/>
</dbReference>
<dbReference type="InterPro" id="IPR027417">
    <property type="entry name" value="P-loop_NTPase"/>
</dbReference>
<accession>G5K651</accession>
<name>G5K651_9STRE</name>
<dbReference type="SMART" id="SM00382">
    <property type="entry name" value="AAA"/>
    <property type="match status" value="1"/>
</dbReference>
<dbReference type="AlphaFoldDB" id="G5K651"/>
<evidence type="ECO:0000256" key="2">
    <source>
        <dbReference type="ARBA" id="ARBA00022448"/>
    </source>
</evidence>
<dbReference type="STRING" id="764299.STRIC_0538"/>
<reference evidence="7 8" key="1">
    <citation type="journal article" date="2014" name="Int. J. Syst. Evol. Microbiol.">
        <title>Phylogenomics and the dynamic genome evolution of the genus Streptococcus.</title>
        <authorList>
            <consortium name="The Broad Institute Genome Sequencing Platform"/>
            <person name="Richards V.P."/>
            <person name="Palmer S.R."/>
            <person name="Pavinski Bitar P.D."/>
            <person name="Qin X."/>
            <person name="Weinstock G.M."/>
            <person name="Highlander S.K."/>
            <person name="Town C.D."/>
            <person name="Burne R.A."/>
            <person name="Stanhope M.J."/>
        </authorList>
    </citation>
    <scope>NUCLEOTIDE SEQUENCE [LARGE SCALE GENOMIC DNA]</scope>
    <source>
        <strain evidence="7 8">707-05</strain>
    </source>
</reference>
<dbReference type="InterPro" id="IPR017871">
    <property type="entry name" value="ABC_transporter-like_CS"/>
</dbReference>
<keyword evidence="2" id="KW-0813">Transport</keyword>
<dbReference type="GO" id="GO:0016887">
    <property type="term" value="F:ATP hydrolysis activity"/>
    <property type="evidence" value="ECO:0007669"/>
    <property type="project" value="InterPro"/>
</dbReference>
<dbReference type="PROSITE" id="PS50893">
    <property type="entry name" value="ABC_TRANSPORTER_2"/>
    <property type="match status" value="1"/>
</dbReference>
<dbReference type="CDD" id="cd03225">
    <property type="entry name" value="ABC_cobalt_CbiO_domain1"/>
    <property type="match status" value="1"/>
</dbReference>
<evidence type="ECO:0000313" key="8">
    <source>
        <dbReference type="Proteomes" id="UP000003330"/>
    </source>
</evidence>
<dbReference type="InterPro" id="IPR003439">
    <property type="entry name" value="ABC_transporter-like_ATP-bd"/>
</dbReference>
<dbReference type="GO" id="GO:0006817">
    <property type="term" value="P:phosphate ion transport"/>
    <property type="evidence" value="ECO:0007669"/>
    <property type="project" value="UniProtKB-KW"/>
</dbReference>
<comment type="subcellular location">
    <subcellularLocation>
        <location evidence="1">Cell membrane</location>
        <topology evidence="1">Peripheral membrane protein</topology>
    </subcellularLocation>
</comment>
<dbReference type="Proteomes" id="UP000003330">
    <property type="component" value="Unassembled WGS sequence"/>
</dbReference>
<keyword evidence="8" id="KW-1185">Reference proteome</keyword>
<feature type="domain" description="ABC transporter" evidence="6">
    <location>
        <begin position="4"/>
        <end position="182"/>
    </location>
</feature>
<proteinExistence type="predicted"/>
<dbReference type="PROSITE" id="PS00211">
    <property type="entry name" value="ABC_TRANSPORTER_1"/>
    <property type="match status" value="1"/>
</dbReference>
<evidence type="ECO:0000256" key="4">
    <source>
        <dbReference type="ARBA" id="ARBA00022741"/>
    </source>
</evidence>
<evidence type="ECO:0000256" key="5">
    <source>
        <dbReference type="ARBA" id="ARBA00022840"/>
    </source>
</evidence>
<dbReference type="GO" id="GO:0005524">
    <property type="term" value="F:ATP binding"/>
    <property type="evidence" value="ECO:0007669"/>
    <property type="project" value="UniProtKB-KW"/>
</dbReference>